<feature type="transmembrane region" description="Helical" evidence="5">
    <location>
        <begin position="217"/>
        <end position="235"/>
    </location>
</feature>
<protein>
    <submittedName>
        <fullName evidence="8 9">Potassium channel KAT1-like isoform X1</fullName>
    </submittedName>
</protein>
<evidence type="ECO:0000256" key="2">
    <source>
        <dbReference type="ARBA" id="ARBA00022692"/>
    </source>
</evidence>
<dbReference type="AlphaFoldDB" id="A0A6P8GF87"/>
<evidence type="ECO:0000313" key="8">
    <source>
        <dbReference type="RefSeq" id="XP_031433619.2"/>
    </source>
</evidence>
<dbReference type="GeneID" id="105906018"/>
<feature type="transmembrane region" description="Helical" evidence="5">
    <location>
        <begin position="547"/>
        <end position="569"/>
    </location>
</feature>
<dbReference type="CDD" id="cd00038">
    <property type="entry name" value="CAP_ED"/>
    <property type="match status" value="1"/>
</dbReference>
<keyword evidence="4 5" id="KW-0472">Membrane</keyword>
<dbReference type="KEGG" id="char:105906018"/>
<dbReference type="SMART" id="SM00100">
    <property type="entry name" value="cNMP"/>
    <property type="match status" value="1"/>
</dbReference>
<feature type="transmembrane region" description="Helical" evidence="5">
    <location>
        <begin position="632"/>
        <end position="651"/>
    </location>
</feature>
<organism evidence="7 9">
    <name type="scientific">Clupea harengus</name>
    <name type="common">Atlantic herring</name>
    <dbReference type="NCBI Taxonomy" id="7950"/>
    <lineage>
        <taxon>Eukaryota</taxon>
        <taxon>Metazoa</taxon>
        <taxon>Chordata</taxon>
        <taxon>Craniata</taxon>
        <taxon>Vertebrata</taxon>
        <taxon>Euteleostomi</taxon>
        <taxon>Actinopterygii</taxon>
        <taxon>Neopterygii</taxon>
        <taxon>Teleostei</taxon>
        <taxon>Clupei</taxon>
        <taxon>Clupeiformes</taxon>
        <taxon>Clupeoidei</taxon>
        <taxon>Clupeidae</taxon>
        <taxon>Clupea</taxon>
    </lineage>
</organism>
<dbReference type="InterPro" id="IPR050866">
    <property type="entry name" value="CNG_cation_channel"/>
</dbReference>
<dbReference type="InterPro" id="IPR005821">
    <property type="entry name" value="Ion_trans_dom"/>
</dbReference>
<dbReference type="GO" id="GO:0016020">
    <property type="term" value="C:membrane"/>
    <property type="evidence" value="ECO:0007669"/>
    <property type="project" value="UniProtKB-SubCell"/>
</dbReference>
<feature type="transmembrane region" description="Helical" evidence="5">
    <location>
        <begin position="696"/>
        <end position="718"/>
    </location>
</feature>
<dbReference type="GO" id="GO:0044877">
    <property type="term" value="F:protein-containing complex binding"/>
    <property type="evidence" value="ECO:0007669"/>
    <property type="project" value="TreeGrafter"/>
</dbReference>
<evidence type="ECO:0000259" key="6">
    <source>
        <dbReference type="PROSITE" id="PS50042"/>
    </source>
</evidence>
<dbReference type="Pfam" id="PF00520">
    <property type="entry name" value="Ion_trans"/>
    <property type="match status" value="2"/>
</dbReference>
<keyword evidence="2 5" id="KW-0812">Transmembrane</keyword>
<evidence type="ECO:0000256" key="1">
    <source>
        <dbReference type="ARBA" id="ARBA00004141"/>
    </source>
</evidence>
<reference evidence="8 9" key="1">
    <citation type="submission" date="2025-04" db="UniProtKB">
        <authorList>
            <consortium name="RefSeq"/>
        </authorList>
    </citation>
    <scope>IDENTIFICATION</scope>
</reference>
<dbReference type="RefSeq" id="XP_031433620.2">
    <property type="nucleotide sequence ID" value="XM_031577760.2"/>
</dbReference>
<comment type="subcellular location">
    <subcellularLocation>
        <location evidence="1">Membrane</location>
        <topology evidence="1">Multi-pass membrane protein</topology>
    </subcellularLocation>
</comment>
<feature type="transmembrane region" description="Helical" evidence="5">
    <location>
        <begin position="154"/>
        <end position="178"/>
    </location>
</feature>
<dbReference type="PANTHER" id="PTHR45638">
    <property type="entry name" value="CYCLIC NUCLEOTIDE-GATED CATION CHANNEL SUBUNIT A"/>
    <property type="match status" value="1"/>
</dbReference>
<evidence type="ECO:0000313" key="9">
    <source>
        <dbReference type="RefSeq" id="XP_031433620.2"/>
    </source>
</evidence>
<feature type="transmembrane region" description="Helical" evidence="5">
    <location>
        <begin position="64"/>
        <end position="88"/>
    </location>
</feature>
<dbReference type="GO" id="GO:0005221">
    <property type="term" value="F:intracellularly cyclic nucleotide-activated monoatomic cation channel activity"/>
    <property type="evidence" value="ECO:0007669"/>
    <property type="project" value="InterPro"/>
</dbReference>
<dbReference type="FunFam" id="1.10.287.70:FF:000123">
    <property type="entry name" value="Potassium channel KAT3"/>
    <property type="match status" value="1"/>
</dbReference>
<gene>
    <name evidence="8 9" type="primary">LOC105906018</name>
</gene>
<proteinExistence type="predicted"/>
<feature type="transmembrane region" description="Helical" evidence="5">
    <location>
        <begin position="584"/>
        <end position="603"/>
    </location>
</feature>
<name>A0A6P8GF87_CLUHA</name>
<dbReference type="Pfam" id="PF00027">
    <property type="entry name" value="cNMP_binding"/>
    <property type="match status" value="1"/>
</dbReference>
<dbReference type="PANTHER" id="PTHR45638:SF19">
    <property type="entry name" value="CYCLIC NUCLEOTIDE-BINDING DOMAIN-CONTAINING PROTEIN"/>
    <property type="match status" value="1"/>
</dbReference>
<dbReference type="InterPro" id="IPR000595">
    <property type="entry name" value="cNMP-bd_dom"/>
</dbReference>
<feature type="transmembrane region" description="Helical" evidence="5">
    <location>
        <begin position="36"/>
        <end position="58"/>
    </location>
</feature>
<evidence type="ECO:0000256" key="3">
    <source>
        <dbReference type="ARBA" id="ARBA00022989"/>
    </source>
</evidence>
<feature type="transmembrane region" description="Helical" evidence="5">
    <location>
        <begin position="738"/>
        <end position="757"/>
    </location>
</feature>
<keyword evidence="7" id="KW-1185">Reference proteome</keyword>
<evidence type="ECO:0000256" key="4">
    <source>
        <dbReference type="ARBA" id="ARBA00023136"/>
    </source>
</evidence>
<dbReference type="GO" id="GO:0005249">
    <property type="term" value="F:voltage-gated potassium channel activity"/>
    <property type="evidence" value="ECO:0007669"/>
    <property type="project" value="TreeGrafter"/>
</dbReference>
<dbReference type="RefSeq" id="XP_031433619.2">
    <property type="nucleotide sequence ID" value="XM_031577759.2"/>
</dbReference>
<dbReference type="PROSITE" id="PS50042">
    <property type="entry name" value="CNMP_BINDING_3"/>
    <property type="match status" value="1"/>
</dbReference>
<sequence length="800" mass="92101">MGFEQRYNIKEGDWNEDSSKTIGVFILSPKHRTARLWNLFIALTSLLAFSVSMFRVFFTEDLELISTIYYCLDFIFLLNIISCFFVGYEKDGVVITDASNVRRRYLHTWFIVDVCSLIPLEMFSHFWSLNRCLRVLRLFSIINSFGKEPDTNKIHVAALKSFCIMTICIQLSACLWHYNVCESSHSKLGRICQQDFNWLQLIPEISTNLDGISDMTFFGNAIYWSVITLSNVGYGDIYGTNTTEVKLAALVMVIGFLAIAGVIMTGMSSIIGNLDAQRGRFYSRIDAIRIHMRYMELPQEIQTWVYRYYYYLWIHHKGNAFDDLFDDLPYALHSEISTARYKPLLKKTSIFEDTGDGFIRALNVKLSTSTYSQGQILAKPGEMNRNAFYIENGLVQVYGDNDEKIATLLPGTLIGEVYLVYKIPRNATISASTLCEICVLEHKDLISLLADYPEAGLKIARAARTRLHNVKYPLSEAFALGLASNPQSVVFHQNCHADGKPKDQKISNVLNEFISHQLKDPSSSSTDNQKIHWIPTFRPDDRFAKSWNIIILWCVIVSIFTESWVLFFANNLETGGFYYKHMGLMYLLLSVLIDCVALIDIFINLRIEVMTKDGYSTDFISIFNNYRKSWNLYFDVLAIFPFDFFSFVYTGELHWRNLTYFRLNRLLWIRKVYCHFKKSEKDLDNDLFVQRSAKCIFLLIFILHVCSGCLYLAGCSNYRCDEDSWAWNTGLKETQSNFYHYMVAVYWATTTMTNIGYGDILPSSMTEKLVAGMVGLVGLFMFNYIVSQIYATLSAKNASR</sequence>
<feature type="transmembrane region" description="Helical" evidence="5">
    <location>
        <begin position="769"/>
        <end position="793"/>
    </location>
</feature>
<dbReference type="Proteomes" id="UP000515152">
    <property type="component" value="Chromosome 12"/>
</dbReference>
<feature type="transmembrane region" description="Helical" evidence="5">
    <location>
        <begin position="247"/>
        <end position="274"/>
    </location>
</feature>
<dbReference type="OrthoDB" id="415460at2759"/>
<feature type="domain" description="Cyclic nucleotide-binding" evidence="6">
    <location>
        <begin position="350"/>
        <end position="449"/>
    </location>
</feature>
<evidence type="ECO:0000313" key="7">
    <source>
        <dbReference type="Proteomes" id="UP000515152"/>
    </source>
</evidence>
<evidence type="ECO:0000256" key="5">
    <source>
        <dbReference type="SAM" id="Phobius"/>
    </source>
</evidence>
<keyword evidence="3 5" id="KW-1133">Transmembrane helix</keyword>
<feature type="transmembrane region" description="Helical" evidence="5">
    <location>
        <begin position="109"/>
        <end position="129"/>
    </location>
</feature>
<accession>A0A6P8GF87</accession>